<proteinExistence type="predicted"/>
<feature type="compositionally biased region" description="Basic and acidic residues" evidence="6">
    <location>
        <begin position="10"/>
        <end position="20"/>
    </location>
</feature>
<dbReference type="EC" id="6.1.1.24" evidence="9"/>
<reference evidence="9" key="1">
    <citation type="submission" date="2018-06" db="EMBL/GenBank/DDBJ databases">
        <authorList>
            <person name="Zhirakovskaya E."/>
        </authorList>
    </citation>
    <scope>NUCLEOTIDE SEQUENCE</scope>
</reference>
<dbReference type="AlphaFoldDB" id="A0A3B1C3L6"/>
<name>A0A3B1C3L6_9ZZZZ</name>
<dbReference type="SUPFAM" id="SSF48163">
    <property type="entry name" value="An anticodon-binding domain of class I aminoacyl-tRNA synthetases"/>
    <property type="match status" value="1"/>
</dbReference>
<evidence type="ECO:0000256" key="5">
    <source>
        <dbReference type="ARBA" id="ARBA00023146"/>
    </source>
</evidence>
<evidence type="ECO:0000256" key="3">
    <source>
        <dbReference type="ARBA" id="ARBA00022840"/>
    </source>
</evidence>
<dbReference type="InterPro" id="IPR045462">
    <property type="entry name" value="aa-tRNA-synth_I_cd-bd"/>
</dbReference>
<sequence>PPRYSGKCRSLSDSERELKEKTGAKPAYRFKVTGREVTFKDGVRGDVSFKTKDIGDFIITRADGSAAYYLASSVDDIDMEITDVIRGEDHLSNTPKQILIMRSLGFEPPRFCHLPIILGADGQKLSKRSGAADVTELLNAGYLPSALNTAMAMLGWSKVTGQSAEPLESMARIFDITDVSRSPARYDEARLDNINQKALKALPSKKLIEVLKPSLESVNFPFDNFDEESLFKIVDAARDALGKPQDAAEQMIQFARLSSPDKTAKEIAASPEFKIVTDALLSCLKEENSIDEDGYKAVIESVSSKTGLKGRKLFQPLRVAVTGAVSGPKLADLFIILGPEEIKKRLENWSG</sequence>
<keyword evidence="4" id="KW-0648">Protein biosynthesis</keyword>
<dbReference type="InterPro" id="IPR049940">
    <property type="entry name" value="GluQ/Sye"/>
</dbReference>
<dbReference type="GO" id="GO:0005829">
    <property type="term" value="C:cytosol"/>
    <property type="evidence" value="ECO:0007669"/>
    <property type="project" value="TreeGrafter"/>
</dbReference>
<dbReference type="GO" id="GO:0050561">
    <property type="term" value="F:glutamate-tRNA(Gln) ligase activity"/>
    <property type="evidence" value="ECO:0007669"/>
    <property type="project" value="UniProtKB-EC"/>
</dbReference>
<dbReference type="Gene3D" id="3.40.50.620">
    <property type="entry name" value="HUPs"/>
    <property type="match status" value="1"/>
</dbReference>
<dbReference type="GO" id="GO:0000049">
    <property type="term" value="F:tRNA binding"/>
    <property type="evidence" value="ECO:0007669"/>
    <property type="project" value="InterPro"/>
</dbReference>
<evidence type="ECO:0000256" key="6">
    <source>
        <dbReference type="SAM" id="MobiDB-lite"/>
    </source>
</evidence>
<dbReference type="Pfam" id="PF00749">
    <property type="entry name" value="tRNA-synt_1c"/>
    <property type="match status" value="1"/>
</dbReference>
<dbReference type="PANTHER" id="PTHR43311">
    <property type="entry name" value="GLUTAMATE--TRNA LIGASE"/>
    <property type="match status" value="1"/>
</dbReference>
<keyword evidence="3" id="KW-0067">ATP-binding</keyword>
<dbReference type="GO" id="GO:0005524">
    <property type="term" value="F:ATP binding"/>
    <property type="evidence" value="ECO:0007669"/>
    <property type="project" value="UniProtKB-KW"/>
</dbReference>
<feature type="non-terminal residue" evidence="9">
    <location>
        <position position="1"/>
    </location>
</feature>
<feature type="region of interest" description="Disordered" evidence="6">
    <location>
        <begin position="1"/>
        <end position="20"/>
    </location>
</feature>
<dbReference type="GO" id="GO:0006424">
    <property type="term" value="P:glutamyl-tRNA aminoacylation"/>
    <property type="evidence" value="ECO:0007669"/>
    <property type="project" value="TreeGrafter"/>
</dbReference>
<evidence type="ECO:0000259" key="7">
    <source>
        <dbReference type="Pfam" id="PF00749"/>
    </source>
</evidence>
<evidence type="ECO:0000256" key="1">
    <source>
        <dbReference type="ARBA" id="ARBA00022598"/>
    </source>
</evidence>
<protein>
    <submittedName>
        <fullName evidence="9">Glutamyl-tRNA synthetase @ Glutamyl-tRNA(Gln) synthetase</fullName>
        <ecNumber evidence="9">6.1.1.17</ecNumber>
        <ecNumber evidence="9">6.1.1.24</ecNumber>
    </submittedName>
</protein>
<feature type="domain" description="Glutamyl/glutaminyl-tRNA synthetase class Ib catalytic" evidence="7">
    <location>
        <begin position="2"/>
        <end position="192"/>
    </location>
</feature>
<evidence type="ECO:0000256" key="2">
    <source>
        <dbReference type="ARBA" id="ARBA00022741"/>
    </source>
</evidence>
<dbReference type="PANTHER" id="PTHR43311:SF1">
    <property type="entry name" value="GLUTAMYL-Q TRNA(ASP) SYNTHETASE"/>
    <property type="match status" value="1"/>
</dbReference>
<accession>A0A3B1C3L6</accession>
<dbReference type="InterPro" id="IPR020751">
    <property type="entry name" value="aa-tRNA-synth_I_codon-bd_sub2"/>
</dbReference>
<dbReference type="InterPro" id="IPR014729">
    <property type="entry name" value="Rossmann-like_a/b/a_fold"/>
</dbReference>
<dbReference type="InterPro" id="IPR008925">
    <property type="entry name" value="aa_tRNA-synth_I_cd-bd_sf"/>
</dbReference>
<gene>
    <name evidence="9" type="ORF">MNBD_NITROSPINAE03-1329</name>
</gene>
<keyword evidence="2" id="KW-0547">Nucleotide-binding</keyword>
<evidence type="ECO:0000256" key="4">
    <source>
        <dbReference type="ARBA" id="ARBA00022917"/>
    </source>
</evidence>
<feature type="domain" description="Aminoacyl-tRNA synthetase class I anticodon-binding" evidence="8">
    <location>
        <begin position="207"/>
        <end position="348"/>
    </location>
</feature>
<organism evidence="9">
    <name type="scientific">hydrothermal vent metagenome</name>
    <dbReference type="NCBI Taxonomy" id="652676"/>
    <lineage>
        <taxon>unclassified sequences</taxon>
        <taxon>metagenomes</taxon>
        <taxon>ecological metagenomes</taxon>
    </lineage>
</organism>
<dbReference type="InterPro" id="IPR020058">
    <property type="entry name" value="Glu/Gln-tRNA-synth_Ib_cat-dom"/>
</dbReference>
<dbReference type="Pfam" id="PF19269">
    <property type="entry name" value="Anticodon_2"/>
    <property type="match status" value="1"/>
</dbReference>
<dbReference type="SUPFAM" id="SSF52374">
    <property type="entry name" value="Nucleotidylyl transferase"/>
    <property type="match status" value="1"/>
</dbReference>
<dbReference type="EC" id="6.1.1.17" evidence="9"/>
<evidence type="ECO:0000313" key="9">
    <source>
        <dbReference type="EMBL" id="VAX21301.1"/>
    </source>
</evidence>
<keyword evidence="1 9" id="KW-0436">Ligase</keyword>
<dbReference type="EMBL" id="UOGB01000200">
    <property type="protein sequence ID" value="VAX21301.1"/>
    <property type="molecule type" value="Genomic_DNA"/>
</dbReference>
<keyword evidence="5 9" id="KW-0030">Aminoacyl-tRNA synthetase</keyword>
<evidence type="ECO:0000259" key="8">
    <source>
        <dbReference type="Pfam" id="PF19269"/>
    </source>
</evidence>
<dbReference type="Gene3D" id="1.10.10.350">
    <property type="match status" value="1"/>
</dbReference>
<dbReference type="GO" id="GO:0004818">
    <property type="term" value="F:glutamate-tRNA ligase activity"/>
    <property type="evidence" value="ECO:0007669"/>
    <property type="project" value="UniProtKB-EC"/>
</dbReference>